<comment type="caution">
    <text evidence="1">The sequence shown here is derived from an EMBL/GenBank/DDBJ whole genome shotgun (WGS) entry which is preliminary data.</text>
</comment>
<organism evidence="1 2">
    <name type="scientific">Rhizophagus irregularis (strain DAOM 197198w)</name>
    <name type="common">Glomus intraradices</name>
    <dbReference type="NCBI Taxonomy" id="1432141"/>
    <lineage>
        <taxon>Eukaryota</taxon>
        <taxon>Fungi</taxon>
        <taxon>Fungi incertae sedis</taxon>
        <taxon>Mucoromycota</taxon>
        <taxon>Glomeromycotina</taxon>
        <taxon>Glomeromycetes</taxon>
        <taxon>Glomerales</taxon>
        <taxon>Glomeraceae</taxon>
        <taxon>Rhizophagus</taxon>
    </lineage>
</organism>
<keyword evidence="2" id="KW-1185">Reference proteome</keyword>
<gene>
    <name evidence="1" type="ORF">RirG_251930</name>
</gene>
<accession>A0A015LCK9</accession>
<dbReference type="HOGENOM" id="CLU_2224662_0_0_1"/>
<evidence type="ECO:0000313" key="1">
    <source>
        <dbReference type="EMBL" id="EXX52573.1"/>
    </source>
</evidence>
<dbReference type="SMR" id="A0A015LCK9"/>
<dbReference type="Proteomes" id="UP000022910">
    <property type="component" value="Unassembled WGS sequence"/>
</dbReference>
<name>A0A015LCK9_RHIIW</name>
<sequence>MPAQLSTILYVSDYKERKAIFLWVPLLDTHDLKTKEKKKEDKREKKRVKNKEEAVDESLIDQVDQVRTDLNELQNVIGNQIPEQENQLFEKIFDILNLIEEFEAGKQ</sequence>
<evidence type="ECO:0000313" key="2">
    <source>
        <dbReference type="Proteomes" id="UP000022910"/>
    </source>
</evidence>
<reference evidence="1 2" key="1">
    <citation type="submission" date="2014-02" db="EMBL/GenBank/DDBJ databases">
        <title>Single nucleus genome sequencing reveals high similarity among nuclei of an endomycorrhizal fungus.</title>
        <authorList>
            <person name="Lin K."/>
            <person name="Geurts R."/>
            <person name="Zhang Z."/>
            <person name="Limpens E."/>
            <person name="Saunders D.G."/>
            <person name="Mu D."/>
            <person name="Pang E."/>
            <person name="Cao H."/>
            <person name="Cha H."/>
            <person name="Lin T."/>
            <person name="Zhou Q."/>
            <person name="Shang Y."/>
            <person name="Li Y."/>
            <person name="Ivanov S."/>
            <person name="Sharma T."/>
            <person name="Velzen R.V."/>
            <person name="Ruijter N.D."/>
            <person name="Aanen D.K."/>
            <person name="Win J."/>
            <person name="Kamoun S."/>
            <person name="Bisseling T."/>
            <person name="Huang S."/>
        </authorList>
    </citation>
    <scope>NUCLEOTIDE SEQUENCE [LARGE SCALE GENOMIC DNA]</scope>
    <source>
        <strain evidence="2">DAOM197198w</strain>
    </source>
</reference>
<dbReference type="AlphaFoldDB" id="A0A015LCK9"/>
<protein>
    <submittedName>
        <fullName evidence="1">Uncharacterized protein</fullName>
    </submittedName>
</protein>
<proteinExistence type="predicted"/>
<dbReference type="EMBL" id="JEMT01029278">
    <property type="protein sequence ID" value="EXX52573.1"/>
    <property type="molecule type" value="Genomic_DNA"/>
</dbReference>
<dbReference type="OrthoDB" id="2414150at2759"/>